<evidence type="ECO:0000256" key="5">
    <source>
        <dbReference type="ARBA" id="ARBA00022917"/>
    </source>
</evidence>
<dbReference type="GO" id="GO:0008270">
    <property type="term" value="F:zinc ion binding"/>
    <property type="evidence" value="ECO:0007669"/>
    <property type="project" value="UniProtKB-UniRule"/>
</dbReference>
<keyword evidence="2 7" id="KW-0436">Ligase</keyword>
<dbReference type="GO" id="GO:0006424">
    <property type="term" value="P:glutamyl-tRNA aminoacylation"/>
    <property type="evidence" value="ECO:0007669"/>
    <property type="project" value="UniProtKB-UniRule"/>
</dbReference>
<feature type="short sequence motif" description="'HIGH' region" evidence="7">
    <location>
        <begin position="12"/>
        <end position="22"/>
    </location>
</feature>
<dbReference type="Pfam" id="PF19269">
    <property type="entry name" value="Anticodon_2"/>
    <property type="match status" value="1"/>
</dbReference>
<evidence type="ECO:0000256" key="2">
    <source>
        <dbReference type="ARBA" id="ARBA00022598"/>
    </source>
</evidence>
<dbReference type="AlphaFoldDB" id="A0A2H0BRV1"/>
<feature type="binding site" evidence="7">
    <location>
        <position position="143"/>
    </location>
    <ligand>
        <name>Zn(2+)</name>
        <dbReference type="ChEBI" id="CHEBI:29105"/>
    </ligand>
</feature>
<dbReference type="NCBIfam" id="TIGR00464">
    <property type="entry name" value="gltX_bact"/>
    <property type="match status" value="1"/>
</dbReference>
<dbReference type="InterPro" id="IPR020751">
    <property type="entry name" value="aa-tRNA-synth_I_codon-bd_sub2"/>
</dbReference>
<dbReference type="PRINTS" id="PR00987">
    <property type="entry name" value="TRNASYNTHGLU"/>
</dbReference>
<keyword evidence="7" id="KW-0963">Cytoplasm</keyword>
<dbReference type="InterPro" id="IPR008925">
    <property type="entry name" value="aa_tRNA-synth_I_cd-bd_sf"/>
</dbReference>
<dbReference type="FunFam" id="3.40.50.620:FF:000045">
    <property type="entry name" value="Glutamate--tRNA ligase, mitochondrial"/>
    <property type="match status" value="1"/>
</dbReference>
<evidence type="ECO:0000256" key="1">
    <source>
        <dbReference type="ARBA" id="ARBA00007894"/>
    </source>
</evidence>
<comment type="subcellular location">
    <subcellularLocation>
        <location evidence="7">Cytoplasm</location>
    </subcellularLocation>
</comment>
<evidence type="ECO:0000256" key="6">
    <source>
        <dbReference type="ARBA" id="ARBA00023146"/>
    </source>
</evidence>
<keyword evidence="6 7" id="KW-0030">Aminoacyl-tRNA synthetase</keyword>
<evidence type="ECO:0000259" key="9">
    <source>
        <dbReference type="Pfam" id="PF19269"/>
    </source>
</evidence>
<dbReference type="SUPFAM" id="SSF48163">
    <property type="entry name" value="An anticodon-binding domain of class I aminoacyl-tRNA synthetases"/>
    <property type="match status" value="1"/>
</dbReference>
<dbReference type="Gene3D" id="3.40.50.620">
    <property type="entry name" value="HUPs"/>
    <property type="match status" value="1"/>
</dbReference>
<evidence type="ECO:0000256" key="4">
    <source>
        <dbReference type="ARBA" id="ARBA00022840"/>
    </source>
</evidence>
<dbReference type="GO" id="GO:0005737">
    <property type="term" value="C:cytoplasm"/>
    <property type="evidence" value="ECO:0007669"/>
    <property type="project" value="UniProtKB-SubCell"/>
</dbReference>
<feature type="binding site" evidence="7">
    <location>
        <position position="118"/>
    </location>
    <ligand>
        <name>Zn(2+)</name>
        <dbReference type="ChEBI" id="CHEBI:29105"/>
    </ligand>
</feature>
<dbReference type="Proteomes" id="UP000231581">
    <property type="component" value="Unassembled WGS sequence"/>
</dbReference>
<dbReference type="GO" id="GO:0005524">
    <property type="term" value="F:ATP binding"/>
    <property type="evidence" value="ECO:0007669"/>
    <property type="project" value="UniProtKB-UniRule"/>
</dbReference>
<evidence type="ECO:0000256" key="7">
    <source>
        <dbReference type="HAMAP-Rule" id="MF_00022"/>
    </source>
</evidence>
<sequence length="491" mass="55500">MTSKKVRVRFAPSPTGFLHIGSLRTALYNWLFARKHAGTFILRVEDTDRSRYVEGSIENMYEALIKLDIKPDEGVSIEGGKLVDNGSFGPYLQSERREKHLAYAYELIEKGAAYYCFCTTERLDELADLNRGLGKPTMYDGHCRDCSKAEAESRAVAGEKHVIRLKVPREGKIAMQDLIRGKVEIPWAQIDDQVIIKSDGFPTYHLAATCDDHDMEISHVIRGEEWLSSLPKHIFIYETMGWDVPEFAHLPLLLNADRSKLSKRQGDVAVEDYLKKGYVPEALVNFVALLGWNPTADREIFSKEELAGVFQIEKVNKAGAVFNTEKLDWLNGEYLQKMPAEAFKETAELFVADLPADADMKSRAVLIFQDRIKTFSELPAFVEEVTGALPEYLAVILPWKKSSVEEARERLIGARALVDSFDQEQFQSVGTLEAAVLTYIRDKGWGNGDMLWPLRVALSGKERSPSPFELLFVLQKEESLRRIDEALAKLA</sequence>
<feature type="short sequence motif" description="'KMSKS' region" evidence="7">
    <location>
        <begin position="260"/>
        <end position="264"/>
    </location>
</feature>
<feature type="domain" description="Aminoacyl-tRNA synthetase class I anticodon-binding" evidence="9">
    <location>
        <begin position="357"/>
        <end position="487"/>
    </location>
</feature>
<dbReference type="Gene3D" id="1.10.10.350">
    <property type="match status" value="1"/>
</dbReference>
<name>A0A2H0BRV1_9BACT</name>
<dbReference type="SUPFAM" id="SSF52374">
    <property type="entry name" value="Nucleotidylyl transferase"/>
    <property type="match status" value="1"/>
</dbReference>
<dbReference type="Pfam" id="PF00749">
    <property type="entry name" value="tRNA-synt_1c"/>
    <property type="match status" value="1"/>
</dbReference>
<evidence type="ECO:0000313" key="10">
    <source>
        <dbReference type="EMBL" id="PIP60259.1"/>
    </source>
</evidence>
<accession>A0A2H0BRV1</accession>
<keyword evidence="3 7" id="KW-0547">Nucleotide-binding</keyword>
<dbReference type="InterPro" id="IPR000924">
    <property type="entry name" value="Glu/Gln-tRNA-synth"/>
</dbReference>
<keyword evidence="4 7" id="KW-0067">ATP-binding</keyword>
<comment type="function">
    <text evidence="7">Catalyzes the attachment of glutamate to tRNA(Glu) in a two-step reaction: glutamate is first activated by ATP to form Glu-AMP and then transferred to the acceptor end of tRNA(Glu).</text>
</comment>
<dbReference type="GO" id="GO:0004818">
    <property type="term" value="F:glutamate-tRNA ligase activity"/>
    <property type="evidence" value="ECO:0007669"/>
    <property type="project" value="UniProtKB-UniRule"/>
</dbReference>
<dbReference type="InterPro" id="IPR049940">
    <property type="entry name" value="GluQ/Sye"/>
</dbReference>
<dbReference type="InterPro" id="IPR020058">
    <property type="entry name" value="Glu/Gln-tRNA-synth_Ib_cat-dom"/>
</dbReference>
<dbReference type="EC" id="6.1.1.17" evidence="7"/>
<feature type="binding site" evidence="7">
    <location>
        <position position="145"/>
    </location>
    <ligand>
        <name>Zn(2+)</name>
        <dbReference type="ChEBI" id="CHEBI:29105"/>
    </ligand>
</feature>
<comment type="catalytic activity">
    <reaction evidence="7">
        <text>tRNA(Glu) + L-glutamate + ATP = L-glutamyl-tRNA(Glu) + AMP + diphosphate</text>
        <dbReference type="Rhea" id="RHEA:23540"/>
        <dbReference type="Rhea" id="RHEA-COMP:9663"/>
        <dbReference type="Rhea" id="RHEA-COMP:9680"/>
        <dbReference type="ChEBI" id="CHEBI:29985"/>
        <dbReference type="ChEBI" id="CHEBI:30616"/>
        <dbReference type="ChEBI" id="CHEBI:33019"/>
        <dbReference type="ChEBI" id="CHEBI:78442"/>
        <dbReference type="ChEBI" id="CHEBI:78520"/>
        <dbReference type="ChEBI" id="CHEBI:456215"/>
        <dbReference type="EC" id="6.1.1.17"/>
    </reaction>
</comment>
<feature type="domain" description="Glutamyl/glutaminyl-tRNA synthetase class Ib catalytic" evidence="8">
    <location>
        <begin position="5"/>
        <end position="329"/>
    </location>
</feature>
<keyword evidence="7" id="KW-0862">Zinc</keyword>
<comment type="cofactor">
    <cofactor evidence="7">
        <name>Zn(2+)</name>
        <dbReference type="ChEBI" id="CHEBI:29105"/>
    </cofactor>
    <text evidence="7">Binds 1 zinc ion per subunit.</text>
</comment>
<keyword evidence="7" id="KW-0479">Metal-binding</keyword>
<feature type="binding site" evidence="7">
    <location>
        <position position="116"/>
    </location>
    <ligand>
        <name>Zn(2+)</name>
        <dbReference type="ChEBI" id="CHEBI:29105"/>
    </ligand>
</feature>
<evidence type="ECO:0000259" key="8">
    <source>
        <dbReference type="Pfam" id="PF00749"/>
    </source>
</evidence>
<keyword evidence="5 7" id="KW-0648">Protein biosynthesis</keyword>
<dbReference type="PANTHER" id="PTHR43311">
    <property type="entry name" value="GLUTAMATE--TRNA LIGASE"/>
    <property type="match status" value="1"/>
</dbReference>
<dbReference type="InterPro" id="IPR004527">
    <property type="entry name" value="Glu-tRNA-ligase_bac/mito"/>
</dbReference>
<evidence type="ECO:0000256" key="3">
    <source>
        <dbReference type="ARBA" id="ARBA00022741"/>
    </source>
</evidence>
<comment type="similarity">
    <text evidence="1 7">Belongs to the class-I aminoacyl-tRNA synthetase family. Glutamate--tRNA ligase type 1 subfamily.</text>
</comment>
<dbReference type="HAMAP" id="MF_00022">
    <property type="entry name" value="Glu_tRNA_synth_type1"/>
    <property type="match status" value="1"/>
</dbReference>
<proteinExistence type="inferred from homology"/>
<dbReference type="GO" id="GO:0000049">
    <property type="term" value="F:tRNA binding"/>
    <property type="evidence" value="ECO:0007669"/>
    <property type="project" value="InterPro"/>
</dbReference>
<dbReference type="CDD" id="cd00808">
    <property type="entry name" value="GluRS_core"/>
    <property type="match status" value="1"/>
</dbReference>
<dbReference type="InterPro" id="IPR033910">
    <property type="entry name" value="GluRS_core"/>
</dbReference>
<comment type="subunit">
    <text evidence="7">Monomer.</text>
</comment>
<gene>
    <name evidence="7" type="primary">gltX</name>
    <name evidence="10" type="ORF">COX00_04350</name>
</gene>
<feature type="binding site" evidence="7">
    <location>
        <position position="263"/>
    </location>
    <ligand>
        <name>ATP</name>
        <dbReference type="ChEBI" id="CHEBI:30616"/>
    </ligand>
</feature>
<organism evidence="10 11">
    <name type="scientific">Candidatus Uhrbacteria bacterium CG22_combo_CG10-13_8_21_14_all_47_17</name>
    <dbReference type="NCBI Taxonomy" id="1975041"/>
    <lineage>
        <taxon>Bacteria</taxon>
        <taxon>Candidatus Uhriibacteriota</taxon>
    </lineage>
</organism>
<dbReference type="PANTHER" id="PTHR43311:SF2">
    <property type="entry name" value="GLUTAMATE--TRNA LIGASE, MITOCHONDRIAL-RELATED"/>
    <property type="match status" value="1"/>
</dbReference>
<dbReference type="InterPro" id="IPR014729">
    <property type="entry name" value="Rossmann-like_a/b/a_fold"/>
</dbReference>
<reference evidence="10 11" key="1">
    <citation type="submission" date="2017-09" db="EMBL/GenBank/DDBJ databases">
        <title>Depth-based differentiation of microbial function through sediment-hosted aquifers and enrichment of novel symbionts in the deep terrestrial subsurface.</title>
        <authorList>
            <person name="Probst A.J."/>
            <person name="Ladd B."/>
            <person name="Jarett J.K."/>
            <person name="Geller-Mcgrath D.E."/>
            <person name="Sieber C.M."/>
            <person name="Emerson J.B."/>
            <person name="Anantharaman K."/>
            <person name="Thomas B.C."/>
            <person name="Malmstrom R."/>
            <person name="Stieglmeier M."/>
            <person name="Klingl A."/>
            <person name="Woyke T."/>
            <person name="Ryan C.M."/>
            <person name="Banfield J.F."/>
        </authorList>
    </citation>
    <scope>NUCLEOTIDE SEQUENCE [LARGE SCALE GENOMIC DNA]</scope>
    <source>
        <strain evidence="10">CG22_combo_CG10-13_8_21_14_all_47_17</strain>
    </source>
</reference>
<protein>
    <recommendedName>
        <fullName evidence="7">Glutamate--tRNA ligase</fullName>
        <ecNumber evidence="7">6.1.1.17</ecNumber>
    </recommendedName>
    <alternativeName>
        <fullName evidence="7">Glutamyl-tRNA synthetase</fullName>
        <shortName evidence="7">GluRS</shortName>
    </alternativeName>
</protein>
<dbReference type="EMBL" id="PCSZ01000076">
    <property type="protein sequence ID" value="PIP60259.1"/>
    <property type="molecule type" value="Genomic_DNA"/>
</dbReference>
<comment type="caution">
    <text evidence="10">The sequence shown here is derived from an EMBL/GenBank/DDBJ whole genome shotgun (WGS) entry which is preliminary data.</text>
</comment>
<evidence type="ECO:0000313" key="11">
    <source>
        <dbReference type="Proteomes" id="UP000231581"/>
    </source>
</evidence>
<dbReference type="InterPro" id="IPR045462">
    <property type="entry name" value="aa-tRNA-synth_I_cd-bd"/>
</dbReference>